<evidence type="ECO:0000256" key="11">
    <source>
        <dbReference type="SAM" id="SignalP"/>
    </source>
</evidence>
<comment type="catalytic activity">
    <reaction evidence="1 9">
        <text>Endohydrolysis of (1-&gt;4)-beta-D-xylosidic linkages in xylans.</text>
        <dbReference type="EC" id="3.2.1.8"/>
    </reaction>
</comment>
<name>A0A9P6NXJ4_9BASI</name>
<dbReference type="EMBL" id="MU167209">
    <property type="protein sequence ID" value="KAG0152237.1"/>
    <property type="molecule type" value="Genomic_DNA"/>
</dbReference>
<gene>
    <name evidence="13" type="ORF">CROQUDRAFT_316960</name>
</gene>
<evidence type="ECO:0000256" key="4">
    <source>
        <dbReference type="ARBA" id="ARBA00022729"/>
    </source>
</evidence>
<evidence type="ECO:0000256" key="5">
    <source>
        <dbReference type="ARBA" id="ARBA00022801"/>
    </source>
</evidence>
<keyword evidence="7 9" id="KW-0326">Glycosidase</keyword>
<reference evidence="13" key="1">
    <citation type="submission" date="2013-11" db="EMBL/GenBank/DDBJ databases">
        <title>Genome sequence of the fusiform rust pathogen reveals effectors for host alternation and coevolution with pine.</title>
        <authorList>
            <consortium name="DOE Joint Genome Institute"/>
            <person name="Smith K."/>
            <person name="Pendleton A."/>
            <person name="Kubisiak T."/>
            <person name="Anderson C."/>
            <person name="Salamov A."/>
            <person name="Aerts A."/>
            <person name="Riley R."/>
            <person name="Clum A."/>
            <person name="Lindquist E."/>
            <person name="Ence D."/>
            <person name="Campbell M."/>
            <person name="Kronenberg Z."/>
            <person name="Feau N."/>
            <person name="Dhillon B."/>
            <person name="Hamelin R."/>
            <person name="Burleigh J."/>
            <person name="Smith J."/>
            <person name="Yandell M."/>
            <person name="Nelson C."/>
            <person name="Grigoriev I."/>
            <person name="Davis J."/>
        </authorList>
    </citation>
    <scope>NUCLEOTIDE SEQUENCE</scope>
    <source>
        <strain evidence="13">G11</strain>
    </source>
</reference>
<dbReference type="PANTHER" id="PTHR31490">
    <property type="entry name" value="GLYCOSYL HYDROLASE"/>
    <property type="match status" value="1"/>
</dbReference>
<dbReference type="GO" id="GO:0045493">
    <property type="term" value="P:xylan catabolic process"/>
    <property type="evidence" value="ECO:0007669"/>
    <property type="project" value="UniProtKB-KW"/>
</dbReference>
<evidence type="ECO:0000256" key="3">
    <source>
        <dbReference type="ARBA" id="ARBA00022651"/>
    </source>
</evidence>
<accession>A0A9P6NXJ4</accession>
<evidence type="ECO:0000313" key="13">
    <source>
        <dbReference type="EMBL" id="KAG0152237.1"/>
    </source>
</evidence>
<keyword evidence="5 9" id="KW-0378">Hydrolase</keyword>
<evidence type="ECO:0000256" key="6">
    <source>
        <dbReference type="ARBA" id="ARBA00023277"/>
    </source>
</evidence>
<evidence type="ECO:0000256" key="7">
    <source>
        <dbReference type="ARBA" id="ARBA00023295"/>
    </source>
</evidence>
<feature type="signal peptide" evidence="11">
    <location>
        <begin position="1"/>
        <end position="27"/>
    </location>
</feature>
<comment type="similarity">
    <text evidence="2 9">Belongs to the glycosyl hydrolase 10 (cellulase F) family.</text>
</comment>
<dbReference type="Gene3D" id="3.20.20.80">
    <property type="entry name" value="Glycosidases"/>
    <property type="match status" value="1"/>
</dbReference>
<dbReference type="AlphaFoldDB" id="A0A9P6NXJ4"/>
<feature type="region of interest" description="Disordered" evidence="10">
    <location>
        <begin position="36"/>
        <end position="61"/>
    </location>
</feature>
<keyword evidence="4 11" id="KW-0732">Signal</keyword>
<evidence type="ECO:0000256" key="8">
    <source>
        <dbReference type="ARBA" id="ARBA00023326"/>
    </source>
</evidence>
<organism evidence="13 14">
    <name type="scientific">Cronartium quercuum f. sp. fusiforme G11</name>
    <dbReference type="NCBI Taxonomy" id="708437"/>
    <lineage>
        <taxon>Eukaryota</taxon>
        <taxon>Fungi</taxon>
        <taxon>Dikarya</taxon>
        <taxon>Basidiomycota</taxon>
        <taxon>Pucciniomycotina</taxon>
        <taxon>Pucciniomycetes</taxon>
        <taxon>Pucciniales</taxon>
        <taxon>Coleosporiaceae</taxon>
        <taxon>Cronartium</taxon>
    </lineage>
</organism>
<feature type="domain" description="GH10" evidence="12">
    <location>
        <begin position="70"/>
        <end position="364"/>
    </location>
</feature>
<dbReference type="OrthoDB" id="3055998at2759"/>
<dbReference type="PROSITE" id="PS51760">
    <property type="entry name" value="GH10_2"/>
    <property type="match status" value="1"/>
</dbReference>
<dbReference type="SUPFAM" id="SSF51445">
    <property type="entry name" value="(Trans)glycosidases"/>
    <property type="match status" value="1"/>
</dbReference>
<dbReference type="PRINTS" id="PR00134">
    <property type="entry name" value="GLHYDRLASE10"/>
</dbReference>
<keyword evidence="14" id="KW-1185">Reference proteome</keyword>
<comment type="caution">
    <text evidence="13">The sequence shown here is derived from an EMBL/GenBank/DDBJ whole genome shotgun (WGS) entry which is preliminary data.</text>
</comment>
<dbReference type="GO" id="GO:0031176">
    <property type="term" value="F:endo-1,4-beta-xylanase activity"/>
    <property type="evidence" value="ECO:0007669"/>
    <property type="project" value="UniProtKB-EC"/>
</dbReference>
<feature type="compositionally biased region" description="Polar residues" evidence="10">
    <location>
        <begin position="38"/>
        <end position="56"/>
    </location>
</feature>
<dbReference type="InterPro" id="IPR044846">
    <property type="entry name" value="GH10"/>
</dbReference>
<keyword evidence="8 9" id="KW-0624">Polysaccharide degradation</keyword>
<dbReference type="Pfam" id="PF00331">
    <property type="entry name" value="Glyco_hydro_10"/>
    <property type="match status" value="1"/>
</dbReference>
<evidence type="ECO:0000256" key="9">
    <source>
        <dbReference type="RuleBase" id="RU361174"/>
    </source>
</evidence>
<dbReference type="InterPro" id="IPR017853">
    <property type="entry name" value="GH"/>
</dbReference>
<evidence type="ECO:0000256" key="2">
    <source>
        <dbReference type="ARBA" id="ARBA00007495"/>
    </source>
</evidence>
<evidence type="ECO:0000259" key="12">
    <source>
        <dbReference type="PROSITE" id="PS51760"/>
    </source>
</evidence>
<dbReference type="Proteomes" id="UP000886653">
    <property type="component" value="Unassembled WGS sequence"/>
</dbReference>
<evidence type="ECO:0000313" key="14">
    <source>
        <dbReference type="Proteomes" id="UP000886653"/>
    </source>
</evidence>
<keyword evidence="3" id="KW-0858">Xylan degradation</keyword>
<dbReference type="PANTHER" id="PTHR31490:SF88">
    <property type="entry name" value="BETA-XYLANASE"/>
    <property type="match status" value="1"/>
</dbReference>
<evidence type="ECO:0000256" key="10">
    <source>
        <dbReference type="SAM" id="MobiDB-lite"/>
    </source>
</evidence>
<dbReference type="PROSITE" id="PS51257">
    <property type="entry name" value="PROKAR_LIPOPROTEIN"/>
    <property type="match status" value="1"/>
</dbReference>
<proteinExistence type="inferred from homology"/>
<dbReference type="SMART" id="SM00633">
    <property type="entry name" value="Glyco_10"/>
    <property type="match status" value="1"/>
</dbReference>
<evidence type="ECO:0000256" key="1">
    <source>
        <dbReference type="ARBA" id="ARBA00000681"/>
    </source>
</evidence>
<sequence>MRQSTIHSFSILMITGILSCCFTKTEGRRLSSIRRMYTPTNSKPDTVNQNQSSPNGTEGCHKSRLYAGTAVDKPYLYDNQEYIKIVKKDFKFMTPGNVMKWDATEKTQGNFTFADADAVVKFAKDNKKKVRGHTAVWHQQYSKYLEQLDPPALITATQNHIKTVLQHYKNDLYSFDVCNEVVGDDGNLRDSFWFKKLGDSYIEMAFQAAIDAGTKIKLYINDYGVEGPGAKTDTYYKIAQNLASKQILHGVGFQAHLIVGKVPSLEDLKATLKRFVDLGLEVAYTEVDIRIPLPPSQSDFIQQAKDFSTIVRACAETPKCKGVTVWGVGYNDSWVPGFYHNYGDALLFDDNYKPTLAFTSFENALKGNYTQ</sequence>
<feature type="chain" id="PRO_5040400099" description="Beta-xylanase" evidence="11">
    <location>
        <begin position="28"/>
        <end position="371"/>
    </location>
</feature>
<keyword evidence="6 9" id="KW-0119">Carbohydrate metabolism</keyword>
<protein>
    <recommendedName>
        <fullName evidence="9">Beta-xylanase</fullName>
        <ecNumber evidence="9">3.2.1.8</ecNumber>
    </recommendedName>
</protein>
<dbReference type="InterPro" id="IPR001000">
    <property type="entry name" value="GH10_dom"/>
</dbReference>
<dbReference type="EC" id="3.2.1.8" evidence="9"/>